<dbReference type="InterPro" id="IPR004360">
    <property type="entry name" value="Glyas_Fos-R_dOase_dom"/>
</dbReference>
<dbReference type="CDD" id="cd07247">
    <property type="entry name" value="SgaA_N_like"/>
    <property type="match status" value="1"/>
</dbReference>
<sequence>MAEEQNLPRAGTILFTDLTVERAEETRDFYKQVIGWEHSDVKMGDYADYEMKSLDGQSVAGICHQAGVNKGLPPVWLVYFSVHDLEASLTACRKLGGIVHVEPKTVRPGSYAVIEYPEGAFCALSQL</sequence>
<reference evidence="2 3" key="1">
    <citation type="submission" date="2023-06" db="EMBL/GenBank/DDBJ databases">
        <title>Novel species in genus Planococcus.</title>
        <authorList>
            <person name="Ning S."/>
        </authorList>
    </citation>
    <scope>NUCLEOTIDE SEQUENCE [LARGE SCALE GENOMIC DNA]</scope>
    <source>
        <strain evidence="2 3">N028</strain>
    </source>
</reference>
<evidence type="ECO:0000313" key="2">
    <source>
        <dbReference type="EMBL" id="MDN7241635.1"/>
    </source>
</evidence>
<dbReference type="InterPro" id="IPR052164">
    <property type="entry name" value="Anthracycline_SecMetBiosynth"/>
</dbReference>
<dbReference type="Pfam" id="PF00903">
    <property type="entry name" value="Glyoxalase"/>
    <property type="match status" value="1"/>
</dbReference>
<comment type="caution">
    <text evidence="2">The sequence shown here is derived from an EMBL/GenBank/DDBJ whole genome shotgun (WGS) entry which is preliminary data.</text>
</comment>
<keyword evidence="3" id="KW-1185">Reference proteome</keyword>
<dbReference type="Gene3D" id="3.10.180.10">
    <property type="entry name" value="2,3-Dihydroxybiphenyl 1,2-Dioxygenase, domain 1"/>
    <property type="match status" value="1"/>
</dbReference>
<dbReference type="InterPro" id="IPR029068">
    <property type="entry name" value="Glyas_Bleomycin-R_OHBP_Dase"/>
</dbReference>
<dbReference type="InterPro" id="IPR037523">
    <property type="entry name" value="VOC_core"/>
</dbReference>
<proteinExistence type="predicted"/>
<dbReference type="EMBL" id="JAUJWV010000001">
    <property type="protein sequence ID" value="MDN7241635.1"/>
    <property type="molecule type" value="Genomic_DNA"/>
</dbReference>
<dbReference type="SUPFAM" id="SSF54593">
    <property type="entry name" value="Glyoxalase/Bleomycin resistance protein/Dihydroxybiphenyl dioxygenase"/>
    <property type="match status" value="1"/>
</dbReference>
<name>A0ABT8N174_9BACL</name>
<dbReference type="RefSeq" id="WP_301723228.1">
    <property type="nucleotide sequence ID" value="NZ_JAUJWV010000001.1"/>
</dbReference>
<evidence type="ECO:0000259" key="1">
    <source>
        <dbReference type="PROSITE" id="PS51819"/>
    </source>
</evidence>
<gene>
    <name evidence="2" type="ORF">QWY14_07510</name>
</gene>
<dbReference type="PROSITE" id="PS51819">
    <property type="entry name" value="VOC"/>
    <property type="match status" value="1"/>
</dbReference>
<dbReference type="PANTHER" id="PTHR33993:SF14">
    <property type="entry name" value="GB|AAF24581.1"/>
    <property type="match status" value="1"/>
</dbReference>
<accession>A0ABT8N174</accession>
<evidence type="ECO:0000313" key="3">
    <source>
        <dbReference type="Proteomes" id="UP001172055"/>
    </source>
</evidence>
<feature type="domain" description="VOC" evidence="1">
    <location>
        <begin position="12"/>
        <end position="127"/>
    </location>
</feature>
<dbReference type="Proteomes" id="UP001172055">
    <property type="component" value="Unassembled WGS sequence"/>
</dbReference>
<organism evidence="2 3">
    <name type="scientific">Planococcus shixiaomingii</name>
    <dbReference type="NCBI Taxonomy" id="3058393"/>
    <lineage>
        <taxon>Bacteria</taxon>
        <taxon>Bacillati</taxon>
        <taxon>Bacillota</taxon>
        <taxon>Bacilli</taxon>
        <taxon>Bacillales</taxon>
        <taxon>Caryophanaceae</taxon>
        <taxon>Planococcus</taxon>
    </lineage>
</organism>
<dbReference type="PANTHER" id="PTHR33993">
    <property type="entry name" value="GLYOXALASE-RELATED"/>
    <property type="match status" value="1"/>
</dbReference>
<protein>
    <submittedName>
        <fullName evidence="2">VOC family protein</fullName>
    </submittedName>
</protein>